<proteinExistence type="predicted"/>
<reference evidence="1 2" key="1">
    <citation type="submission" date="2014-07" db="EMBL/GenBank/DDBJ databases">
        <title>Expanding our view of genomic diversity in Candidatus Accumulibacter clades.</title>
        <authorList>
            <person name="Skennerton C.T."/>
            <person name="Barr J.J."/>
            <person name="Slater F.R."/>
            <person name="Bond P.L."/>
            <person name="Tyson G.W."/>
        </authorList>
    </citation>
    <scope>NUCLEOTIDE SEQUENCE [LARGE SCALE GENOMIC DNA]</scope>
    <source>
        <strain evidence="2">SK-01</strain>
    </source>
</reference>
<name>A0A084Y493_9PROT</name>
<evidence type="ECO:0000313" key="1">
    <source>
        <dbReference type="EMBL" id="KFB69537.1"/>
    </source>
</evidence>
<dbReference type="Proteomes" id="UP000019812">
    <property type="component" value="Unassembled WGS sequence"/>
</dbReference>
<comment type="caution">
    <text evidence="1">The sequence shown here is derived from an EMBL/GenBank/DDBJ whole genome shotgun (WGS) entry which is preliminary data.</text>
</comment>
<organism evidence="1 2">
    <name type="scientific">Candidatus Accumulibacter vicinus</name>
    <dbReference type="NCBI Taxonomy" id="2954382"/>
    <lineage>
        <taxon>Bacteria</taxon>
        <taxon>Pseudomonadati</taxon>
        <taxon>Pseudomonadota</taxon>
        <taxon>Betaproteobacteria</taxon>
        <taxon>Candidatus Accumulibacter</taxon>
    </lineage>
</organism>
<protein>
    <submittedName>
        <fullName evidence="1">Uncharacterized protein</fullName>
    </submittedName>
</protein>
<sequence>MISNSTLEGTDTIGSDVEFLQFSDGRASLNSGVISFIPEWTKTYSLAANAATYNEGSIAGFTLTTTGVVNGTALSYVLSGTGITAVDVTGGALTGNVTVNNNAATITVALANDLTTEGVEMLTASIRGTSATASTSIADTSLTPATSYTVPGTLGNDFFIPSAGNNYLGGGGNDTYIISPHTLSGAVTAKITDTEGANVIQWVDGMTLAASSFYNNAAQLTLSTGAKVQILGASKFHFQLGANAPAGDTATSQTYAEFASTLGVILPAAGGAPVSGTPNFVVPSSSGSAFTVVDLSSGTVTASAAAEEFRYDFQIVGGRVTTGGDGAVTIHGFDATQDKLVFVNTTNHTVYSEAEFKVLPGVSVAENPFGNSTSIYFDPASGVSGGVTLTGIVDASLSLIVVETM</sequence>
<evidence type="ECO:0000313" key="2">
    <source>
        <dbReference type="Proteomes" id="UP000019812"/>
    </source>
</evidence>
<dbReference type="EMBL" id="JDSS02000013">
    <property type="protein sequence ID" value="KFB69537.1"/>
    <property type="molecule type" value="Genomic_DNA"/>
</dbReference>
<dbReference type="InterPro" id="IPR011049">
    <property type="entry name" value="Serralysin-like_metalloprot_C"/>
</dbReference>
<dbReference type="STRING" id="1457154.CAPSK01_000800"/>
<dbReference type="SUPFAM" id="SSF51120">
    <property type="entry name" value="beta-Roll"/>
    <property type="match status" value="1"/>
</dbReference>
<dbReference type="AlphaFoldDB" id="A0A084Y493"/>
<gene>
    <name evidence="1" type="ORF">CAPSK01_000800</name>
</gene>
<accession>A0A084Y493</accession>